<evidence type="ECO:0000256" key="3">
    <source>
        <dbReference type="ARBA" id="ARBA00023125"/>
    </source>
</evidence>
<reference evidence="6 7" key="1">
    <citation type="submission" date="2020-08" db="EMBL/GenBank/DDBJ databases">
        <authorList>
            <person name="Ren C."/>
            <person name="Gu Y."/>
            <person name="Xu Y."/>
        </authorList>
    </citation>
    <scope>NUCLEOTIDE SEQUENCE [LARGE SCALE GENOMIC DNA]</scope>
    <source>
        <strain evidence="6 7">LBM18003</strain>
    </source>
</reference>
<dbReference type="CDD" id="cd06291">
    <property type="entry name" value="PBP1_Qymf-like"/>
    <property type="match status" value="1"/>
</dbReference>
<dbReference type="GO" id="GO:0003700">
    <property type="term" value="F:DNA-binding transcription factor activity"/>
    <property type="evidence" value="ECO:0007669"/>
    <property type="project" value="TreeGrafter"/>
</dbReference>
<evidence type="ECO:0000256" key="1">
    <source>
        <dbReference type="ARBA" id="ARBA00022491"/>
    </source>
</evidence>
<dbReference type="PROSITE" id="PS50932">
    <property type="entry name" value="HTH_LACI_2"/>
    <property type="match status" value="1"/>
</dbReference>
<keyword evidence="7" id="KW-1185">Reference proteome</keyword>
<dbReference type="InterPro" id="IPR000843">
    <property type="entry name" value="HTH_LacI"/>
</dbReference>
<organism evidence="6 7">
    <name type="scientific">Caproicibacterium amylolyticum</name>
    <dbReference type="NCBI Taxonomy" id="2766537"/>
    <lineage>
        <taxon>Bacteria</taxon>
        <taxon>Bacillati</taxon>
        <taxon>Bacillota</taxon>
        <taxon>Clostridia</taxon>
        <taxon>Eubacteriales</taxon>
        <taxon>Oscillospiraceae</taxon>
        <taxon>Caproicibacterium</taxon>
    </lineage>
</organism>
<dbReference type="Gene3D" id="3.40.50.2300">
    <property type="match status" value="2"/>
</dbReference>
<keyword evidence="2" id="KW-0805">Transcription regulation</keyword>
<dbReference type="PANTHER" id="PTHR30146">
    <property type="entry name" value="LACI-RELATED TRANSCRIPTIONAL REPRESSOR"/>
    <property type="match status" value="1"/>
</dbReference>
<protein>
    <submittedName>
        <fullName evidence="6">LacI family DNA-binding transcriptional regulator</fullName>
    </submittedName>
</protein>
<evidence type="ECO:0000256" key="4">
    <source>
        <dbReference type="ARBA" id="ARBA00023163"/>
    </source>
</evidence>
<evidence type="ECO:0000313" key="6">
    <source>
        <dbReference type="EMBL" id="QNO17821.1"/>
    </source>
</evidence>
<dbReference type="Gene3D" id="1.10.260.40">
    <property type="entry name" value="lambda repressor-like DNA-binding domains"/>
    <property type="match status" value="1"/>
</dbReference>
<dbReference type="InterPro" id="IPR010982">
    <property type="entry name" value="Lambda_DNA-bd_dom_sf"/>
</dbReference>
<gene>
    <name evidence="6" type="ORF">H6X83_12990</name>
</gene>
<dbReference type="AlphaFoldDB" id="A0A7G9WGK9"/>
<dbReference type="EMBL" id="CP060696">
    <property type="protein sequence ID" value="QNO17821.1"/>
    <property type="molecule type" value="Genomic_DNA"/>
</dbReference>
<evidence type="ECO:0000256" key="2">
    <source>
        <dbReference type="ARBA" id="ARBA00023015"/>
    </source>
</evidence>
<dbReference type="Pfam" id="PF13377">
    <property type="entry name" value="Peripla_BP_3"/>
    <property type="match status" value="1"/>
</dbReference>
<keyword evidence="3 6" id="KW-0238">DNA-binding</keyword>
<dbReference type="KEGG" id="caml:H6X83_12990"/>
<proteinExistence type="predicted"/>
<dbReference type="InterPro" id="IPR028082">
    <property type="entry name" value="Peripla_BP_I"/>
</dbReference>
<dbReference type="GO" id="GO:0000976">
    <property type="term" value="F:transcription cis-regulatory region binding"/>
    <property type="evidence" value="ECO:0007669"/>
    <property type="project" value="TreeGrafter"/>
</dbReference>
<keyword evidence="4" id="KW-0804">Transcription</keyword>
<dbReference type="Proteomes" id="UP000516046">
    <property type="component" value="Chromosome"/>
</dbReference>
<dbReference type="PANTHER" id="PTHR30146:SF95">
    <property type="entry name" value="RIBOSE OPERON REPRESSOR"/>
    <property type="match status" value="1"/>
</dbReference>
<evidence type="ECO:0000259" key="5">
    <source>
        <dbReference type="PROSITE" id="PS50932"/>
    </source>
</evidence>
<keyword evidence="1" id="KW-0678">Repressor</keyword>
<dbReference type="SUPFAM" id="SSF53822">
    <property type="entry name" value="Periplasmic binding protein-like I"/>
    <property type="match status" value="1"/>
</dbReference>
<dbReference type="CDD" id="cd01392">
    <property type="entry name" value="HTH_LacI"/>
    <property type="match status" value="1"/>
</dbReference>
<name>A0A7G9WGK9_9FIRM</name>
<dbReference type="Pfam" id="PF00356">
    <property type="entry name" value="LacI"/>
    <property type="match status" value="1"/>
</dbReference>
<sequence>MANIKDVAKLAGLSVGTVSRVLNNRGYISEETKNKVHEAMQQLNYVPNELAKSIFRQYTKTIGVMVPFVTHPYFGMIVQYLEHYASKMNYKIILCNSYFERDKELEYFRILKGYKVDGIILCSRNMDIHDEIQEGPPIVSIDRILSNEIPYVSSDNYQGGLLATTHLIEKGCKKIAHICGSPTLHMTANLRSNAFEETCRKNGVEPIVVATNEDQFSSMTYYNNIQKLFQKHPDVDGIFASSDIIAAQVIQIAAKEGRRIPEDLKLVGFDDVNIAALTAPPLTTIHQPIKQLCKYAFELLLDEIKGEIVPMCTILPVNLIERSST</sequence>
<dbReference type="SUPFAM" id="SSF47413">
    <property type="entry name" value="lambda repressor-like DNA-binding domains"/>
    <property type="match status" value="1"/>
</dbReference>
<evidence type="ECO:0000313" key="7">
    <source>
        <dbReference type="Proteomes" id="UP000516046"/>
    </source>
</evidence>
<dbReference type="SMART" id="SM00354">
    <property type="entry name" value="HTH_LACI"/>
    <property type="match status" value="1"/>
</dbReference>
<dbReference type="InterPro" id="IPR046335">
    <property type="entry name" value="LacI/GalR-like_sensor"/>
</dbReference>
<feature type="domain" description="HTH lacI-type" evidence="5">
    <location>
        <begin position="2"/>
        <end position="56"/>
    </location>
</feature>
<accession>A0A7G9WGK9</accession>